<dbReference type="GO" id="GO:0005829">
    <property type="term" value="C:cytosol"/>
    <property type="evidence" value="ECO:0007669"/>
    <property type="project" value="TreeGrafter"/>
</dbReference>
<feature type="binding site" evidence="6">
    <location>
        <position position="167"/>
    </location>
    <ligand>
        <name>substrate</name>
    </ligand>
</feature>
<dbReference type="InterPro" id="IPR000888">
    <property type="entry name" value="RmlC-like"/>
</dbReference>
<feature type="binding site" evidence="6">
    <location>
        <position position="23"/>
    </location>
    <ligand>
        <name>substrate</name>
    </ligand>
</feature>
<dbReference type="GO" id="GO:0008830">
    <property type="term" value="F:dTDP-4-dehydrorhamnose 3,5-epimerase activity"/>
    <property type="evidence" value="ECO:0007669"/>
    <property type="project" value="UniProtKB-UniRule"/>
</dbReference>
<dbReference type="EC" id="5.1.3.13" evidence="3 8"/>
<comment type="catalytic activity">
    <reaction evidence="1 8">
        <text>dTDP-4-dehydro-6-deoxy-alpha-D-glucose = dTDP-4-dehydro-beta-L-rhamnose</text>
        <dbReference type="Rhea" id="RHEA:16969"/>
        <dbReference type="ChEBI" id="CHEBI:57649"/>
        <dbReference type="ChEBI" id="CHEBI:62830"/>
        <dbReference type="EC" id="5.1.3.13"/>
    </reaction>
</comment>
<evidence type="ECO:0000256" key="3">
    <source>
        <dbReference type="ARBA" id="ARBA00012098"/>
    </source>
</evidence>
<dbReference type="PANTHER" id="PTHR21047:SF2">
    <property type="entry name" value="THYMIDINE DIPHOSPHO-4-KETO-RHAMNOSE 3,5-EPIMERASE"/>
    <property type="match status" value="1"/>
</dbReference>
<evidence type="ECO:0000313" key="10">
    <source>
        <dbReference type="Proteomes" id="UP000002710"/>
    </source>
</evidence>
<feature type="binding site" evidence="6">
    <location>
        <position position="59"/>
    </location>
    <ligand>
        <name>substrate</name>
    </ligand>
</feature>
<evidence type="ECO:0000256" key="4">
    <source>
        <dbReference type="ARBA" id="ARBA00019595"/>
    </source>
</evidence>
<feature type="site" description="Participates in a stacking interaction with the thymidine ring of dTDP-4-oxo-6-deoxyglucose" evidence="7">
    <location>
        <position position="138"/>
    </location>
</feature>
<dbReference type="GO" id="GO:0000271">
    <property type="term" value="P:polysaccharide biosynthetic process"/>
    <property type="evidence" value="ECO:0007669"/>
    <property type="project" value="TreeGrafter"/>
</dbReference>
<organism evidence="9 10">
    <name type="scientific">Oleidesulfovibrio alaskensis (strain ATCC BAA-1058 / DSM 17464 / G20)</name>
    <name type="common">Desulfovibrio alaskensis</name>
    <dbReference type="NCBI Taxonomy" id="207559"/>
    <lineage>
        <taxon>Bacteria</taxon>
        <taxon>Pseudomonadati</taxon>
        <taxon>Thermodesulfobacteriota</taxon>
        <taxon>Desulfovibrionia</taxon>
        <taxon>Desulfovibrionales</taxon>
        <taxon>Desulfovibrionaceae</taxon>
        <taxon>Oleidesulfovibrio</taxon>
    </lineage>
</organism>
<dbReference type="Proteomes" id="UP000002710">
    <property type="component" value="Chromosome"/>
</dbReference>
<evidence type="ECO:0000256" key="1">
    <source>
        <dbReference type="ARBA" id="ARBA00001298"/>
    </source>
</evidence>
<evidence type="ECO:0000256" key="2">
    <source>
        <dbReference type="ARBA" id="ARBA00001997"/>
    </source>
</evidence>
<dbReference type="RefSeq" id="WP_011368706.1">
    <property type="nucleotide sequence ID" value="NC_007519.1"/>
</dbReference>
<dbReference type="STRING" id="207559.Dde_2930"/>
<dbReference type="CDD" id="cd00438">
    <property type="entry name" value="cupin_RmlC"/>
    <property type="match status" value="1"/>
</dbReference>
<name>Q30X72_OLEA2</name>
<feature type="active site" description="Proton donor" evidence="5">
    <location>
        <position position="132"/>
    </location>
</feature>
<proteinExistence type="inferred from homology"/>
<feature type="binding site" evidence="6">
    <location>
        <position position="28"/>
    </location>
    <ligand>
        <name>substrate</name>
    </ligand>
</feature>
<keyword evidence="10" id="KW-1185">Reference proteome</keyword>
<dbReference type="PANTHER" id="PTHR21047">
    <property type="entry name" value="DTDP-6-DEOXY-D-GLUCOSE-3,5 EPIMERASE"/>
    <property type="match status" value="1"/>
</dbReference>
<feature type="active site" description="Proton acceptor" evidence="5">
    <location>
        <position position="62"/>
    </location>
</feature>
<dbReference type="AlphaFoldDB" id="Q30X72"/>
<dbReference type="UniPathway" id="UPA00124"/>
<dbReference type="Gene3D" id="2.60.120.10">
    <property type="entry name" value="Jelly Rolls"/>
    <property type="match status" value="1"/>
</dbReference>
<feature type="binding site" evidence="6">
    <location>
        <position position="119"/>
    </location>
    <ligand>
        <name>substrate</name>
    </ligand>
</feature>
<dbReference type="InterPro" id="IPR011051">
    <property type="entry name" value="RmlC_Cupin_sf"/>
</dbReference>
<comment type="function">
    <text evidence="2 8">Catalyzes the epimerization of the C3' and C5'positions of dTDP-6-deoxy-D-xylo-4-hexulose, forming dTDP-6-deoxy-L-lyxo-4-hexulose.</text>
</comment>
<evidence type="ECO:0000313" key="9">
    <source>
        <dbReference type="EMBL" id="ABB39724.1"/>
    </source>
</evidence>
<feature type="binding site" evidence="6">
    <location>
        <position position="143"/>
    </location>
    <ligand>
        <name>substrate</name>
    </ligand>
</feature>
<dbReference type="EMBL" id="CP000112">
    <property type="protein sequence ID" value="ABB39724.1"/>
    <property type="molecule type" value="Genomic_DNA"/>
</dbReference>
<accession>Q30X72</accession>
<evidence type="ECO:0000256" key="6">
    <source>
        <dbReference type="PIRSR" id="PIRSR600888-2"/>
    </source>
</evidence>
<dbReference type="SUPFAM" id="SSF51182">
    <property type="entry name" value="RmlC-like cupins"/>
    <property type="match status" value="1"/>
</dbReference>
<feature type="binding site" evidence="6">
    <location>
        <position position="72"/>
    </location>
    <ligand>
        <name>substrate</name>
    </ligand>
</feature>
<sequence>MEFIRTEFPGLTCIRPRVFHDSRGFFLESFRARLFAEQGLPEEFVQDNHACSAQAGVVRGLHMQLPPAAQGKLVWVTRGSVFDVALDLRTGSPTYGKAYTAVLSAANFLRLFIPRGFAHGYMTLEPHTEFQYKVDAYYAPQAEAGIRWDDPDLDIPWPDMEAVLSPKDAELPRLCDFASPFVYVP</sequence>
<keyword evidence="8 9" id="KW-0413">Isomerase</keyword>
<protein>
    <recommendedName>
        <fullName evidence="4 8">dTDP-4-dehydrorhamnose 3,5-epimerase</fullName>
        <ecNumber evidence="3 8">5.1.3.13</ecNumber>
    </recommendedName>
    <alternativeName>
        <fullName evidence="8">Thymidine diphospho-4-keto-rhamnose 3,5-epimerase</fullName>
    </alternativeName>
</protein>
<evidence type="ECO:0000256" key="8">
    <source>
        <dbReference type="RuleBase" id="RU364069"/>
    </source>
</evidence>
<comment type="similarity">
    <text evidence="8">Belongs to the dTDP-4-dehydrorhamnose 3,5-epimerase family.</text>
</comment>
<comment type="subunit">
    <text evidence="8">Homodimer.</text>
</comment>
<dbReference type="eggNOG" id="COG1898">
    <property type="taxonomic scope" value="Bacteria"/>
</dbReference>
<evidence type="ECO:0000256" key="5">
    <source>
        <dbReference type="PIRSR" id="PIRSR600888-1"/>
    </source>
</evidence>
<dbReference type="KEGG" id="dde:Dde_2930"/>
<dbReference type="Pfam" id="PF00908">
    <property type="entry name" value="dTDP_sugar_isom"/>
    <property type="match status" value="1"/>
</dbReference>
<gene>
    <name evidence="9" type="ordered locus">Dde_2930</name>
</gene>
<comment type="pathway">
    <text evidence="8">Carbohydrate biosynthesis; dTDP-L-rhamnose biosynthesis.</text>
</comment>
<dbReference type="InterPro" id="IPR014710">
    <property type="entry name" value="RmlC-like_jellyroll"/>
</dbReference>
<dbReference type="HOGENOM" id="CLU_090940_1_1_7"/>
<evidence type="ECO:0000256" key="7">
    <source>
        <dbReference type="PIRSR" id="PIRSR600888-3"/>
    </source>
</evidence>
<dbReference type="NCBIfam" id="TIGR01221">
    <property type="entry name" value="rmlC"/>
    <property type="match status" value="1"/>
</dbReference>
<feature type="binding site" evidence="6">
    <location>
        <begin position="46"/>
        <end position="48"/>
    </location>
    <ligand>
        <name>substrate</name>
    </ligand>
</feature>
<dbReference type="GO" id="GO:0019305">
    <property type="term" value="P:dTDP-rhamnose biosynthetic process"/>
    <property type="evidence" value="ECO:0007669"/>
    <property type="project" value="UniProtKB-UniRule"/>
</dbReference>
<reference evidence="9 10" key="1">
    <citation type="journal article" date="2011" name="J. Bacteriol.">
        <title>Complete genome sequence and updated annotation of Desulfovibrio alaskensis G20.</title>
        <authorList>
            <person name="Hauser L.J."/>
            <person name="Land M.L."/>
            <person name="Brown S.D."/>
            <person name="Larimer F."/>
            <person name="Keller K.L."/>
            <person name="Rapp-Giles B.J."/>
            <person name="Price M.N."/>
            <person name="Lin M."/>
            <person name="Bruce D.C."/>
            <person name="Detter J.C."/>
            <person name="Tapia R."/>
            <person name="Han C.S."/>
            <person name="Goodwin L.A."/>
            <person name="Cheng J.F."/>
            <person name="Pitluck S."/>
            <person name="Copeland A."/>
            <person name="Lucas S."/>
            <person name="Nolan M."/>
            <person name="Lapidus A.L."/>
            <person name="Palumbo A.V."/>
            <person name="Wall J.D."/>
        </authorList>
    </citation>
    <scope>NUCLEOTIDE SEQUENCE [LARGE SCALE GENOMIC DNA]</scope>
    <source>
        <strain evidence="10">ATCC BAA 1058 / DSM 17464 / G20</strain>
    </source>
</reference>